<comment type="caution">
    <text evidence="1">The sequence shown here is derived from an EMBL/GenBank/DDBJ whole genome shotgun (WGS) entry which is preliminary data.</text>
</comment>
<evidence type="ECO:0000313" key="1">
    <source>
        <dbReference type="EMBL" id="GAK75608.1"/>
    </source>
</evidence>
<dbReference type="AlphaFoldDB" id="A0A081D9L2"/>
<dbReference type="EMBL" id="BBLG01000002">
    <property type="protein sequence ID" value="GAK75608.1"/>
    <property type="molecule type" value="Genomic_DNA"/>
</dbReference>
<sequence length="63" mass="7025">MKILQRYLKIYKEDLGKTGPKRDGVDGQFGPKTSRAAQKRLKKTVFTQADIAGMRKALSSLGK</sequence>
<dbReference type="Proteomes" id="UP000028980">
    <property type="component" value="Unassembled WGS sequence"/>
</dbReference>
<organism evidence="1 2">
    <name type="scientific">Nonlabens ulvanivorans</name>
    <name type="common">Persicivirga ulvanivorans</name>
    <dbReference type="NCBI Taxonomy" id="906888"/>
    <lineage>
        <taxon>Bacteria</taxon>
        <taxon>Pseudomonadati</taxon>
        <taxon>Bacteroidota</taxon>
        <taxon>Flavobacteriia</taxon>
        <taxon>Flavobacteriales</taxon>
        <taxon>Flavobacteriaceae</taxon>
        <taxon>Nonlabens</taxon>
    </lineage>
</organism>
<evidence type="ECO:0000313" key="2">
    <source>
        <dbReference type="Proteomes" id="UP000028980"/>
    </source>
</evidence>
<proteinExistence type="predicted"/>
<evidence type="ECO:0008006" key="3">
    <source>
        <dbReference type="Google" id="ProtNLM"/>
    </source>
</evidence>
<reference evidence="1 2" key="1">
    <citation type="journal article" date="2014" name="Genome Announc.">
        <title>Draft Genome Sequences of Marine Flavobacterium Nonlabens Strains NR17, NR24, NR27, NR32, NR33, and Ara13.</title>
        <authorList>
            <person name="Nakanishi M."/>
            <person name="Meirelles P."/>
            <person name="Suzuki R."/>
            <person name="Takatani N."/>
            <person name="Mino S."/>
            <person name="Suda W."/>
            <person name="Oshima K."/>
            <person name="Hattori M."/>
            <person name="Ohkuma M."/>
            <person name="Hosokawa M."/>
            <person name="Miyashita K."/>
            <person name="Thompson F.L."/>
            <person name="Niwa A."/>
            <person name="Sawabe T."/>
            <person name="Sawabe T."/>
        </authorList>
    </citation>
    <scope>NUCLEOTIDE SEQUENCE [LARGE SCALE GENOMIC DNA]</scope>
    <source>
        <strain evidence="2">JCM19296</strain>
    </source>
</reference>
<protein>
    <recommendedName>
        <fullName evidence="3">Peptidoglycan binding-like domain-containing protein</fullName>
    </recommendedName>
</protein>
<gene>
    <name evidence="1" type="ORF">JCM19296_1200</name>
</gene>
<name>A0A081D9L2_NONUL</name>
<accession>A0A081D9L2</accession>